<dbReference type="EMBL" id="KZ819642">
    <property type="protein sequence ID" value="PWN86863.1"/>
    <property type="molecule type" value="Genomic_DNA"/>
</dbReference>
<dbReference type="InParanoid" id="A0A316YFJ7"/>
<keyword evidence="4" id="KW-1185">Reference proteome</keyword>
<keyword evidence="1" id="KW-0175">Coiled coil</keyword>
<reference evidence="3 4" key="1">
    <citation type="journal article" date="2018" name="Mol. Biol. Evol.">
        <title>Broad Genomic Sampling Reveals a Smut Pathogenic Ancestry of the Fungal Clade Ustilaginomycotina.</title>
        <authorList>
            <person name="Kijpornyongpan T."/>
            <person name="Mondo S.J."/>
            <person name="Barry K."/>
            <person name="Sandor L."/>
            <person name="Lee J."/>
            <person name="Lipzen A."/>
            <person name="Pangilinan J."/>
            <person name="LaButti K."/>
            <person name="Hainaut M."/>
            <person name="Henrissat B."/>
            <person name="Grigoriev I.V."/>
            <person name="Spatafora J.W."/>
            <person name="Aime M.C."/>
        </authorList>
    </citation>
    <scope>NUCLEOTIDE SEQUENCE [LARGE SCALE GENOMIC DNA]</scope>
    <source>
        <strain evidence="3 4">MCA 4198</strain>
    </source>
</reference>
<gene>
    <name evidence="3" type="ORF">FA10DRAFT_263113</name>
</gene>
<dbReference type="GeneID" id="37042090"/>
<accession>A0A316YFJ7</accession>
<dbReference type="AlphaFoldDB" id="A0A316YFJ7"/>
<evidence type="ECO:0000313" key="3">
    <source>
        <dbReference type="EMBL" id="PWN86863.1"/>
    </source>
</evidence>
<protein>
    <submittedName>
        <fullName evidence="3">Uncharacterized protein</fullName>
    </submittedName>
</protein>
<evidence type="ECO:0000256" key="1">
    <source>
        <dbReference type="SAM" id="Coils"/>
    </source>
</evidence>
<sequence>MAKEDHYKMQVSRLLTPAPSTNEDETLADAKKQTVRRQYSRGSAFYSTSASVSSSFVEGAGLKRVSHRRREAVTRQRNREQQRLRRLLKVQEETVHSRIERQERAFERLHERLHRQMEHQREEIRNIQAAAPFGSATDKYLFVRGDDMRQLPEKSVLDLKIR</sequence>
<evidence type="ECO:0000313" key="4">
    <source>
        <dbReference type="Proteomes" id="UP000245768"/>
    </source>
</evidence>
<proteinExistence type="predicted"/>
<evidence type="ECO:0000256" key="2">
    <source>
        <dbReference type="SAM" id="MobiDB-lite"/>
    </source>
</evidence>
<organism evidence="3 4">
    <name type="scientific">Acaromyces ingoldii</name>
    <dbReference type="NCBI Taxonomy" id="215250"/>
    <lineage>
        <taxon>Eukaryota</taxon>
        <taxon>Fungi</taxon>
        <taxon>Dikarya</taxon>
        <taxon>Basidiomycota</taxon>
        <taxon>Ustilaginomycotina</taxon>
        <taxon>Exobasidiomycetes</taxon>
        <taxon>Exobasidiales</taxon>
        <taxon>Cryptobasidiaceae</taxon>
        <taxon>Acaromyces</taxon>
    </lineage>
</organism>
<feature type="region of interest" description="Disordered" evidence="2">
    <location>
        <begin position="1"/>
        <end position="44"/>
    </location>
</feature>
<dbReference type="Proteomes" id="UP000245768">
    <property type="component" value="Unassembled WGS sequence"/>
</dbReference>
<name>A0A316YFJ7_9BASI</name>
<feature type="coiled-coil region" evidence="1">
    <location>
        <begin position="70"/>
        <end position="130"/>
    </location>
</feature>
<dbReference type="RefSeq" id="XP_025374061.1">
    <property type="nucleotide sequence ID" value="XM_025520174.1"/>
</dbReference>